<dbReference type="SUPFAM" id="SSF50156">
    <property type="entry name" value="PDZ domain-like"/>
    <property type="match status" value="1"/>
</dbReference>
<dbReference type="InterPro" id="IPR001478">
    <property type="entry name" value="PDZ"/>
</dbReference>
<keyword evidence="2" id="KW-0732">Signal</keyword>
<dbReference type="RefSeq" id="WP_187658329.1">
    <property type="nucleotide sequence ID" value="NZ_JACSOD020000443.1"/>
</dbReference>
<proteinExistence type="predicted"/>
<name>A0ABS2CUG7_9FLAO</name>
<comment type="caution">
    <text evidence="5">The sequence shown here is derived from an EMBL/GenBank/DDBJ whole genome shotgun (WGS) entry which is preliminary data.</text>
</comment>
<dbReference type="PROSITE" id="PS50106">
    <property type="entry name" value="PDZ"/>
    <property type="match status" value="1"/>
</dbReference>
<feature type="signal peptide" evidence="2">
    <location>
        <begin position="1"/>
        <end position="20"/>
    </location>
</feature>
<dbReference type="Gene3D" id="2.30.42.10">
    <property type="match status" value="1"/>
</dbReference>
<dbReference type="Pfam" id="PF17820">
    <property type="entry name" value="PDZ_6"/>
    <property type="match status" value="1"/>
</dbReference>
<evidence type="ECO:0000256" key="2">
    <source>
        <dbReference type="SAM" id="SignalP"/>
    </source>
</evidence>
<keyword evidence="1" id="KW-0378">Hydrolase</keyword>
<dbReference type="SUPFAM" id="SSF50630">
    <property type="entry name" value="Acid proteases"/>
    <property type="match status" value="1"/>
</dbReference>
<dbReference type="Pfam" id="PF13650">
    <property type="entry name" value="Asp_protease_2"/>
    <property type="match status" value="1"/>
</dbReference>
<evidence type="ECO:0000259" key="4">
    <source>
        <dbReference type="PROSITE" id="PS50175"/>
    </source>
</evidence>
<reference evidence="5 6" key="1">
    <citation type="submission" date="2021-02" db="EMBL/GenBank/DDBJ databases">
        <authorList>
            <person name="Jung H.S."/>
            <person name="Chun B.H."/>
            <person name="Jeon C.O."/>
        </authorList>
    </citation>
    <scope>NUCLEOTIDE SEQUENCE [LARGE SCALE GENOMIC DNA]</scope>
    <source>
        <strain evidence="5 6">LMG 25203</strain>
    </source>
</reference>
<feature type="domain" description="Peptidase A2" evidence="4">
    <location>
        <begin position="53"/>
        <end position="89"/>
    </location>
</feature>
<dbReference type="EMBL" id="JACSOD020000443">
    <property type="protein sequence ID" value="MBM6498617.1"/>
    <property type="molecule type" value="Genomic_DNA"/>
</dbReference>
<protein>
    <submittedName>
        <fullName evidence="5">Aspartyl protease family protein</fullName>
    </submittedName>
</protein>
<dbReference type="Gene3D" id="2.40.70.10">
    <property type="entry name" value="Acid Proteases"/>
    <property type="match status" value="1"/>
</dbReference>
<dbReference type="InterPro" id="IPR001995">
    <property type="entry name" value="Peptidase_A2_cat"/>
</dbReference>
<evidence type="ECO:0000259" key="3">
    <source>
        <dbReference type="PROSITE" id="PS50106"/>
    </source>
</evidence>
<keyword evidence="5" id="KW-0645">Protease</keyword>
<evidence type="ECO:0000256" key="1">
    <source>
        <dbReference type="ARBA" id="ARBA00022801"/>
    </source>
</evidence>
<organism evidence="5 6">
    <name type="scientific">Flavobacterium macrobrachii</name>
    <dbReference type="NCBI Taxonomy" id="591204"/>
    <lineage>
        <taxon>Bacteria</taxon>
        <taxon>Pseudomonadati</taxon>
        <taxon>Bacteroidota</taxon>
        <taxon>Flavobacteriia</taxon>
        <taxon>Flavobacteriales</taxon>
        <taxon>Flavobacteriaceae</taxon>
        <taxon>Flavobacterium</taxon>
    </lineage>
</organism>
<feature type="domain" description="PDZ" evidence="3">
    <location>
        <begin position="368"/>
        <end position="410"/>
    </location>
</feature>
<dbReference type="PROSITE" id="PS50175">
    <property type="entry name" value="ASP_PROT_RETROV"/>
    <property type="match status" value="1"/>
</dbReference>
<sequence length="437" mass="50157">MFKSLLVFFLFITISTQAQSEFKFTTNKKKISIPFQLINNLVFVPVNLNGEELTFLLDTGVDETVLFSLDETNDIKFNEVETVKLKGLGKEEAIDAYKSSNNVMSVKSFLDKHHTVYIILDQEINFSSQVGIPVNGILGYNFFKDHLIKIDYRKKKIIIYSNEDKKSRNQLKSYHKDSISLELNKPYVHLNITKGKLKQKSKLLIDTGNSDALWLFKVKNSEIIYPNQVIDDYLGRGFSGSIYGKRGRLSALEFGGITINEPIATYPDSVSLKSVNFVENRVGSIGGEIISRYTVFFDYKNNAIYTKPNARIEEPFEYNMSGIEVQHNGLEWYNETIEEKTNGIKVYTDSGFENRLKVRFYLKPIFKVSNIRPNSPAEKAGLKIGDKITVIDNQNMQRMTIEKINKLLKSEEGKTITLEIERNKKPLKIKFQLKKIL</sequence>
<feature type="chain" id="PRO_5046659210" evidence="2">
    <location>
        <begin position="21"/>
        <end position="437"/>
    </location>
</feature>
<evidence type="ECO:0000313" key="6">
    <source>
        <dbReference type="Proteomes" id="UP000759529"/>
    </source>
</evidence>
<gene>
    <name evidence="5" type="ORF">H9X54_004780</name>
</gene>
<evidence type="ECO:0000313" key="5">
    <source>
        <dbReference type="EMBL" id="MBM6498617.1"/>
    </source>
</evidence>
<dbReference type="InterPro" id="IPR036034">
    <property type="entry name" value="PDZ_sf"/>
</dbReference>
<dbReference type="GO" id="GO:0008233">
    <property type="term" value="F:peptidase activity"/>
    <property type="evidence" value="ECO:0007669"/>
    <property type="project" value="UniProtKB-KW"/>
</dbReference>
<dbReference type="GO" id="GO:0006508">
    <property type="term" value="P:proteolysis"/>
    <property type="evidence" value="ECO:0007669"/>
    <property type="project" value="UniProtKB-KW"/>
</dbReference>
<accession>A0ABS2CUG7</accession>
<dbReference type="InterPro" id="IPR041489">
    <property type="entry name" value="PDZ_6"/>
</dbReference>
<dbReference type="SMART" id="SM00228">
    <property type="entry name" value="PDZ"/>
    <property type="match status" value="1"/>
</dbReference>
<dbReference type="Proteomes" id="UP000759529">
    <property type="component" value="Unassembled WGS sequence"/>
</dbReference>
<keyword evidence="6" id="KW-1185">Reference proteome</keyword>
<dbReference type="InterPro" id="IPR021109">
    <property type="entry name" value="Peptidase_aspartic_dom_sf"/>
</dbReference>